<keyword evidence="2" id="KW-1185">Reference proteome</keyword>
<comment type="caution">
    <text evidence="1">The sequence shown here is derived from an EMBL/GenBank/DDBJ whole genome shotgun (WGS) entry which is preliminary data.</text>
</comment>
<dbReference type="AlphaFoldDB" id="A0A0V1H2Y0"/>
<dbReference type="Proteomes" id="UP000055024">
    <property type="component" value="Unassembled WGS sequence"/>
</dbReference>
<reference evidence="1 2" key="1">
    <citation type="submission" date="2015-01" db="EMBL/GenBank/DDBJ databases">
        <title>Evolution of Trichinella species and genotypes.</title>
        <authorList>
            <person name="Korhonen P.K."/>
            <person name="Edoardo P."/>
            <person name="Giuseppe L.R."/>
            <person name="Gasser R.B."/>
        </authorList>
    </citation>
    <scope>NUCLEOTIDE SEQUENCE [LARGE SCALE GENOMIC DNA]</scope>
    <source>
        <strain evidence="1">ISS1029</strain>
    </source>
</reference>
<evidence type="ECO:0000313" key="2">
    <source>
        <dbReference type="Proteomes" id="UP000055024"/>
    </source>
</evidence>
<name>A0A0V1H2Y0_9BILA</name>
<protein>
    <submittedName>
        <fullName evidence="1">Uncharacterized protein</fullName>
    </submittedName>
</protein>
<sequence>MTIVHLTINAVFEFYYFPTLNGLYLSSIKNAKMERYRSASSIDLLQMVSMIHRTKVQSGLL</sequence>
<accession>A0A0V1H2Y0</accession>
<proteinExistence type="predicted"/>
<evidence type="ECO:0000313" key="1">
    <source>
        <dbReference type="EMBL" id="KRZ04436.1"/>
    </source>
</evidence>
<dbReference type="EMBL" id="JYDP01000164">
    <property type="protein sequence ID" value="KRZ04436.1"/>
    <property type="molecule type" value="Genomic_DNA"/>
</dbReference>
<gene>
    <name evidence="1" type="ORF">T11_8811</name>
</gene>
<organism evidence="1 2">
    <name type="scientific">Trichinella zimbabwensis</name>
    <dbReference type="NCBI Taxonomy" id="268475"/>
    <lineage>
        <taxon>Eukaryota</taxon>
        <taxon>Metazoa</taxon>
        <taxon>Ecdysozoa</taxon>
        <taxon>Nematoda</taxon>
        <taxon>Enoplea</taxon>
        <taxon>Dorylaimia</taxon>
        <taxon>Trichinellida</taxon>
        <taxon>Trichinellidae</taxon>
        <taxon>Trichinella</taxon>
    </lineage>
</organism>